<accession>A0A0R2CPW8</accession>
<protein>
    <submittedName>
        <fullName evidence="1">Uncharacterized protein</fullName>
    </submittedName>
</protein>
<gene>
    <name evidence="1" type="ORF">FC87_GL000328</name>
</gene>
<organism evidence="1 2">
    <name type="scientific">Fructilactobacillus florum DSM 22689 = JCM 16035</name>
    <dbReference type="NCBI Taxonomy" id="1423745"/>
    <lineage>
        <taxon>Bacteria</taxon>
        <taxon>Bacillati</taxon>
        <taxon>Bacillota</taxon>
        <taxon>Bacilli</taxon>
        <taxon>Lactobacillales</taxon>
        <taxon>Lactobacillaceae</taxon>
        <taxon>Fructilactobacillus</taxon>
    </lineage>
</organism>
<evidence type="ECO:0000313" key="2">
    <source>
        <dbReference type="Proteomes" id="UP000051586"/>
    </source>
</evidence>
<dbReference type="STRING" id="1423745.GCA_001311215_02007"/>
<dbReference type="RefSeq" id="WP_054691154.1">
    <property type="nucleotide sequence ID" value="NZ_AYZI01000013.1"/>
</dbReference>
<evidence type="ECO:0000313" key="1">
    <source>
        <dbReference type="EMBL" id="KRM89811.1"/>
    </source>
</evidence>
<dbReference type="Proteomes" id="UP000051586">
    <property type="component" value="Unassembled WGS sequence"/>
</dbReference>
<dbReference type="EMBL" id="AYZI01000013">
    <property type="protein sequence ID" value="KRM89811.1"/>
    <property type="molecule type" value="Genomic_DNA"/>
</dbReference>
<dbReference type="PATRIC" id="fig|1423745.4.peg.345"/>
<comment type="caution">
    <text evidence="1">The sequence shown here is derived from an EMBL/GenBank/DDBJ whole genome shotgun (WGS) entry which is preliminary data.</text>
</comment>
<reference evidence="1 2" key="1">
    <citation type="journal article" date="2015" name="Genome Announc.">
        <title>Expanding the biotechnology potential of lactobacilli through comparative genomics of 213 strains and associated genera.</title>
        <authorList>
            <person name="Sun Z."/>
            <person name="Harris H.M."/>
            <person name="McCann A."/>
            <person name="Guo C."/>
            <person name="Argimon S."/>
            <person name="Zhang W."/>
            <person name="Yang X."/>
            <person name="Jeffery I.B."/>
            <person name="Cooney J.C."/>
            <person name="Kagawa T.F."/>
            <person name="Liu W."/>
            <person name="Song Y."/>
            <person name="Salvetti E."/>
            <person name="Wrobel A."/>
            <person name="Rasinkangas P."/>
            <person name="Parkhill J."/>
            <person name="Rea M.C."/>
            <person name="O'Sullivan O."/>
            <person name="Ritari J."/>
            <person name="Douillard F.P."/>
            <person name="Paul Ross R."/>
            <person name="Yang R."/>
            <person name="Briner A.E."/>
            <person name="Felis G.E."/>
            <person name="de Vos W.M."/>
            <person name="Barrangou R."/>
            <person name="Klaenhammer T.R."/>
            <person name="Caufield P.W."/>
            <person name="Cui Y."/>
            <person name="Zhang H."/>
            <person name="O'Toole P.W."/>
        </authorList>
    </citation>
    <scope>NUCLEOTIDE SEQUENCE [LARGE SCALE GENOMIC DNA]</scope>
    <source>
        <strain evidence="1 2">DSM 22689</strain>
    </source>
</reference>
<name>A0A0R2CPW8_9LACO</name>
<dbReference type="AlphaFoldDB" id="A0A0R2CPW8"/>
<proteinExistence type="predicted"/>
<sequence length="75" mass="8623">MTKEKLRTQLIVDEYVKAANASGAYLNDKAMDLRSELVEAFGFEPNEEIDLDTIINFQGYGYRYNFGTDKYEKVA</sequence>